<dbReference type="AlphaFoldDB" id="A0AAV0WH02"/>
<protein>
    <submittedName>
        <fullName evidence="1">Uncharacterized protein</fullName>
    </submittedName>
</protein>
<reference evidence="1 2" key="1">
    <citation type="submission" date="2023-01" db="EMBL/GenBank/DDBJ databases">
        <authorList>
            <person name="Whitehead M."/>
        </authorList>
    </citation>
    <scope>NUCLEOTIDE SEQUENCE [LARGE SCALE GENOMIC DNA]</scope>
</reference>
<proteinExistence type="predicted"/>
<name>A0AAV0WH02_9HEMI</name>
<accession>A0AAV0WH02</accession>
<organism evidence="1 2">
    <name type="scientific">Macrosiphum euphorbiae</name>
    <name type="common">potato aphid</name>
    <dbReference type="NCBI Taxonomy" id="13131"/>
    <lineage>
        <taxon>Eukaryota</taxon>
        <taxon>Metazoa</taxon>
        <taxon>Ecdysozoa</taxon>
        <taxon>Arthropoda</taxon>
        <taxon>Hexapoda</taxon>
        <taxon>Insecta</taxon>
        <taxon>Pterygota</taxon>
        <taxon>Neoptera</taxon>
        <taxon>Paraneoptera</taxon>
        <taxon>Hemiptera</taxon>
        <taxon>Sternorrhyncha</taxon>
        <taxon>Aphidomorpha</taxon>
        <taxon>Aphidoidea</taxon>
        <taxon>Aphididae</taxon>
        <taxon>Macrosiphini</taxon>
        <taxon>Macrosiphum</taxon>
    </lineage>
</organism>
<gene>
    <name evidence="1" type="ORF">MEUPH1_LOCUS11018</name>
</gene>
<sequence length="114" mass="13176">MLSDEWKLLRLENLTYVSGQRIDHFWRQVFNMKNSMDGPKFPLITTIVKCALSLSHGSADVERGVSISGKVLTEDKSAMSCKMLNARLYIKDGLLRFKNKPDFCSNYKRFNMFC</sequence>
<evidence type="ECO:0000313" key="2">
    <source>
        <dbReference type="Proteomes" id="UP001160148"/>
    </source>
</evidence>
<keyword evidence="2" id="KW-1185">Reference proteome</keyword>
<comment type="caution">
    <text evidence="1">The sequence shown here is derived from an EMBL/GenBank/DDBJ whole genome shotgun (WGS) entry which is preliminary data.</text>
</comment>
<dbReference type="Proteomes" id="UP001160148">
    <property type="component" value="Unassembled WGS sequence"/>
</dbReference>
<evidence type="ECO:0000313" key="1">
    <source>
        <dbReference type="EMBL" id="CAI6355126.1"/>
    </source>
</evidence>
<dbReference type="EMBL" id="CARXXK010000002">
    <property type="protein sequence ID" value="CAI6355126.1"/>
    <property type="molecule type" value="Genomic_DNA"/>
</dbReference>